<name>A0A921N1E6_9FIRM</name>
<feature type="coiled-coil region" evidence="1">
    <location>
        <begin position="69"/>
        <end position="96"/>
    </location>
</feature>
<dbReference type="PANTHER" id="PTHR43196:SF2">
    <property type="entry name" value="PHOSPHOADENOSINE PHOSPHOSULFATE REDUCTASE"/>
    <property type="match status" value="1"/>
</dbReference>
<feature type="domain" description="Phosphoadenosine phosphosulphate reductase" evidence="2">
    <location>
        <begin position="106"/>
        <end position="272"/>
    </location>
</feature>
<accession>A0A921N1E6</accession>
<dbReference type="Gene3D" id="3.40.50.620">
    <property type="entry name" value="HUPs"/>
    <property type="match status" value="1"/>
</dbReference>
<dbReference type="InterPro" id="IPR002500">
    <property type="entry name" value="PAPS_reduct_dom"/>
</dbReference>
<comment type="caution">
    <text evidence="3">The sequence shown here is derived from an EMBL/GenBank/DDBJ whole genome shotgun (WGS) entry which is preliminary data.</text>
</comment>
<dbReference type="SUPFAM" id="SSF52402">
    <property type="entry name" value="Adenine nucleotide alpha hydrolases-like"/>
    <property type="match status" value="1"/>
</dbReference>
<dbReference type="GO" id="GO:0003824">
    <property type="term" value="F:catalytic activity"/>
    <property type="evidence" value="ECO:0007669"/>
    <property type="project" value="InterPro"/>
</dbReference>
<organism evidence="3 4">
    <name type="scientific">Romboutsia timonensis</name>
    <dbReference type="NCBI Taxonomy" id="1776391"/>
    <lineage>
        <taxon>Bacteria</taxon>
        <taxon>Bacillati</taxon>
        <taxon>Bacillota</taxon>
        <taxon>Clostridia</taxon>
        <taxon>Peptostreptococcales</taxon>
        <taxon>Peptostreptococcaceae</taxon>
        <taxon>Romboutsia</taxon>
    </lineage>
</organism>
<keyword evidence="1" id="KW-0175">Coiled coil</keyword>
<dbReference type="Pfam" id="PF01507">
    <property type="entry name" value="PAPS_reduct"/>
    <property type="match status" value="1"/>
</dbReference>
<protein>
    <submittedName>
        <fullName evidence="3">Phosphoadenosine phosphosulfate reductase family protein</fullName>
    </submittedName>
</protein>
<evidence type="ECO:0000259" key="2">
    <source>
        <dbReference type="Pfam" id="PF01507"/>
    </source>
</evidence>
<dbReference type="AlphaFoldDB" id="A0A921N1E6"/>
<reference evidence="3" key="1">
    <citation type="journal article" date="2021" name="PeerJ">
        <title>Extensive microbial diversity within the chicken gut microbiome revealed by metagenomics and culture.</title>
        <authorList>
            <person name="Gilroy R."/>
            <person name="Ravi A."/>
            <person name="Getino M."/>
            <person name="Pursley I."/>
            <person name="Horton D.L."/>
            <person name="Alikhan N.F."/>
            <person name="Baker D."/>
            <person name="Gharbi K."/>
            <person name="Hall N."/>
            <person name="Watson M."/>
            <person name="Adriaenssens E.M."/>
            <person name="Foster-Nyarko E."/>
            <person name="Jarju S."/>
            <person name="Secka A."/>
            <person name="Antonio M."/>
            <person name="Oren A."/>
            <person name="Chaudhuri R.R."/>
            <person name="La Ragione R."/>
            <person name="Hildebrand F."/>
            <person name="Pallen M.J."/>
        </authorList>
    </citation>
    <scope>NUCLEOTIDE SEQUENCE</scope>
    <source>
        <strain evidence="3">1277</strain>
    </source>
</reference>
<evidence type="ECO:0000256" key="1">
    <source>
        <dbReference type="SAM" id="Coils"/>
    </source>
</evidence>
<proteinExistence type="predicted"/>
<dbReference type="Proteomes" id="UP000776700">
    <property type="component" value="Unassembled WGS sequence"/>
</dbReference>
<reference evidence="3" key="2">
    <citation type="submission" date="2021-09" db="EMBL/GenBank/DDBJ databases">
        <authorList>
            <person name="Gilroy R."/>
        </authorList>
    </citation>
    <scope>NUCLEOTIDE SEQUENCE</scope>
    <source>
        <strain evidence="3">1277</strain>
    </source>
</reference>
<dbReference type="InterPro" id="IPR050128">
    <property type="entry name" value="Sulfate_adenylyltrnsfr_sub2"/>
</dbReference>
<dbReference type="InterPro" id="IPR014729">
    <property type="entry name" value="Rossmann-like_a/b/a_fold"/>
</dbReference>
<dbReference type="EMBL" id="DYUB01000235">
    <property type="protein sequence ID" value="HJG96930.1"/>
    <property type="molecule type" value="Genomic_DNA"/>
</dbReference>
<evidence type="ECO:0000313" key="4">
    <source>
        <dbReference type="Proteomes" id="UP000776700"/>
    </source>
</evidence>
<sequence length="417" mass="49182">MRLIFENEIKFLKEQLGIEVPKEAAFMERMCVKVLDNNDKWHIIYRIKTENMNLTLIKDNRKILDGINIKSWNDLIKENEDHLIDLENKSKKIVEECLKEYPNHKPCVPVSGGKDSAVTHYIVNLATEEQTVFSNTSNETHHTYKYINKNYPDAIKISPDEGFYTFVQRTGFIPTRFGRACCTTQKEMPMIQKLPKDEKILFFMGMRKAESNNRSTYITKWKNTRWGNRDWQGILPILEWSDMDVLLYMLYRKIPFNYLYTIGYGRVGCVNCCFRSDYELLLNKNFLTPYHNRWQLILEKDFIENKKAPTLNCTLEEYKNGAWKAGMVRDNATEEIINEFAQQQGLKIELAEKYFDKRCMCCSKKLKKDDVAATMKFYGRLVEDFKCCNCIAKDMGIKTKELKDRLKFFKESGCDLF</sequence>
<dbReference type="PANTHER" id="PTHR43196">
    <property type="entry name" value="SULFATE ADENYLYLTRANSFERASE SUBUNIT 2"/>
    <property type="match status" value="1"/>
</dbReference>
<gene>
    <name evidence="3" type="ORF">K8V90_07520</name>
</gene>
<evidence type="ECO:0000313" key="3">
    <source>
        <dbReference type="EMBL" id="HJG96930.1"/>
    </source>
</evidence>